<name>A0A9D5Z081_9CELL</name>
<proteinExistence type="predicted"/>
<evidence type="ECO:0000313" key="3">
    <source>
        <dbReference type="Proteomes" id="UP000822993"/>
    </source>
</evidence>
<keyword evidence="1" id="KW-1133">Transmembrane helix</keyword>
<feature type="transmembrane region" description="Helical" evidence="1">
    <location>
        <begin position="49"/>
        <end position="73"/>
    </location>
</feature>
<dbReference type="AlphaFoldDB" id="A0A9D5Z081"/>
<dbReference type="InterPro" id="IPR009781">
    <property type="entry name" value="DUF1345"/>
</dbReference>
<feature type="transmembrane region" description="Helical" evidence="1">
    <location>
        <begin position="198"/>
        <end position="222"/>
    </location>
</feature>
<keyword evidence="1" id="KW-0472">Membrane</keyword>
<dbReference type="EMBL" id="JACSPN010000023">
    <property type="protein sequence ID" value="MBE7701692.1"/>
    <property type="molecule type" value="Genomic_DNA"/>
</dbReference>
<evidence type="ECO:0000256" key="1">
    <source>
        <dbReference type="SAM" id="Phobius"/>
    </source>
</evidence>
<feature type="transmembrane region" description="Helical" evidence="1">
    <location>
        <begin position="24"/>
        <end position="43"/>
    </location>
</feature>
<accession>A0A9D5Z081</accession>
<feature type="transmembrane region" description="Helical" evidence="1">
    <location>
        <begin position="125"/>
        <end position="148"/>
    </location>
</feature>
<keyword evidence="1" id="KW-0812">Transmembrane</keyword>
<dbReference type="Proteomes" id="UP000822993">
    <property type="component" value="Unassembled WGS sequence"/>
</dbReference>
<evidence type="ECO:0000313" key="2">
    <source>
        <dbReference type="EMBL" id="MBE7701692.1"/>
    </source>
</evidence>
<sequence length="224" mass="23639">MTPSHHPDLPSAPVPRDRLGAGPAVRLAVGAAVGVAAGAWIGSQGYPRFAFLAGWSIAALVFVAWTWIVVIAMDAQTTASHATREEPSRRVTHLFILAASVVSLVGVGLMLLASPDDKGAQALTAVFAVGSVAISWAAVHTLFGLAYARQYYTGMDGGIDFNQHEPPRYVDFLYVAFTIGMSFAISDTNVTSGDIRRTALWHALLSYLFGTVIIGAVVNLVAGL</sequence>
<dbReference type="RefSeq" id="WP_191805602.1">
    <property type="nucleotide sequence ID" value="NZ_JACSPN010000023.1"/>
</dbReference>
<dbReference type="Pfam" id="PF07077">
    <property type="entry name" value="DUF1345"/>
    <property type="match status" value="1"/>
</dbReference>
<protein>
    <submittedName>
        <fullName evidence="2">DUF1345 domain-containing protein</fullName>
    </submittedName>
</protein>
<feature type="transmembrane region" description="Helical" evidence="1">
    <location>
        <begin position="94"/>
        <end position="113"/>
    </location>
</feature>
<organism evidence="2 3">
    <name type="scientific">Oerskovia douganii</name>
    <dbReference type="NCBI Taxonomy" id="2762210"/>
    <lineage>
        <taxon>Bacteria</taxon>
        <taxon>Bacillati</taxon>
        <taxon>Actinomycetota</taxon>
        <taxon>Actinomycetes</taxon>
        <taxon>Micrococcales</taxon>
        <taxon>Cellulomonadaceae</taxon>
        <taxon>Oerskovia</taxon>
    </lineage>
</organism>
<keyword evidence="3" id="KW-1185">Reference proteome</keyword>
<comment type="caution">
    <text evidence="2">The sequence shown here is derived from an EMBL/GenBank/DDBJ whole genome shotgun (WGS) entry which is preliminary data.</text>
</comment>
<reference evidence="2 3" key="1">
    <citation type="submission" date="2020-08" db="EMBL/GenBank/DDBJ databases">
        <title>A Genomic Blueprint of the Chicken Gut Microbiome.</title>
        <authorList>
            <person name="Gilroy R."/>
            <person name="Ravi A."/>
            <person name="Getino M."/>
            <person name="Pursley I."/>
            <person name="Horton D.L."/>
            <person name="Alikhan N.-F."/>
            <person name="Baker D."/>
            <person name="Gharbi K."/>
            <person name="Hall N."/>
            <person name="Watson M."/>
            <person name="Adriaenssens E.M."/>
            <person name="Foster-Nyarko E."/>
            <person name="Jarju S."/>
            <person name="Secka A."/>
            <person name="Antonio M."/>
            <person name="Oren A."/>
            <person name="Chaudhuri R."/>
            <person name="La Ragione R.M."/>
            <person name="Hildebrand F."/>
            <person name="Pallen M.J."/>
        </authorList>
    </citation>
    <scope>NUCLEOTIDE SEQUENCE [LARGE SCALE GENOMIC DNA]</scope>
    <source>
        <strain evidence="2 3">Sa1BUA8</strain>
    </source>
</reference>
<feature type="transmembrane region" description="Helical" evidence="1">
    <location>
        <begin position="169"/>
        <end position="186"/>
    </location>
</feature>
<gene>
    <name evidence="2" type="ORF">H9623_15470</name>
</gene>